<gene>
    <name evidence="2" type="ORF">FMM80_00965</name>
</gene>
<evidence type="ECO:0000313" key="3">
    <source>
        <dbReference type="Proteomes" id="UP000474104"/>
    </source>
</evidence>
<dbReference type="Pfam" id="PF20195">
    <property type="entry name" value="DUF6558"/>
    <property type="match status" value="1"/>
</dbReference>
<proteinExistence type="predicted"/>
<dbReference type="Proteomes" id="UP000474104">
    <property type="component" value="Unassembled WGS sequence"/>
</dbReference>
<dbReference type="AlphaFoldDB" id="A0A9X5C3S4"/>
<dbReference type="InterPro" id="IPR046688">
    <property type="entry name" value="DUF6558_N"/>
</dbReference>
<reference evidence="2 3" key="1">
    <citation type="submission" date="2019-07" db="EMBL/GenBank/DDBJ databases">
        <title>Draft genome sequences of 15 bacterial species constituting the stable defined intestinal microbiota of the GM15 gnotobiotic mouse model.</title>
        <authorList>
            <person name="Elie C."/>
            <person name="Mathieu A."/>
            <person name="Saliou A."/>
            <person name="Darnaud M."/>
            <person name="Leulier F."/>
            <person name="Tamellini A."/>
        </authorList>
    </citation>
    <scope>NUCLEOTIDE SEQUENCE [LARGE SCALE GENOMIC DNA]</scope>
    <source>
        <strain evidence="3">ASF 502</strain>
    </source>
</reference>
<name>A0A9X5C3S4_9FIRM</name>
<feature type="non-terminal residue" evidence="2">
    <location>
        <position position="170"/>
    </location>
</feature>
<evidence type="ECO:0000259" key="1">
    <source>
        <dbReference type="Pfam" id="PF20195"/>
    </source>
</evidence>
<organism evidence="2 3">
    <name type="scientific">Schaedlerella arabinosiphila</name>
    <dbReference type="NCBI Taxonomy" id="2044587"/>
    <lineage>
        <taxon>Bacteria</taxon>
        <taxon>Bacillati</taxon>
        <taxon>Bacillota</taxon>
        <taxon>Clostridia</taxon>
        <taxon>Lachnospirales</taxon>
        <taxon>Lachnospiraceae</taxon>
        <taxon>Schaedlerella</taxon>
    </lineage>
</organism>
<feature type="domain" description="DUF6558" evidence="1">
    <location>
        <begin position="1"/>
        <end position="136"/>
    </location>
</feature>
<comment type="caution">
    <text evidence="2">The sequence shown here is derived from an EMBL/GenBank/DDBJ whole genome shotgun (WGS) entry which is preliminary data.</text>
</comment>
<dbReference type="RefSeq" id="WP_330585761.1">
    <property type="nucleotide sequence ID" value="NZ_VIRB01000016.1"/>
</dbReference>
<protein>
    <recommendedName>
        <fullName evidence="1">DUF6558 domain-containing protein</fullName>
    </recommendedName>
</protein>
<evidence type="ECO:0000313" key="2">
    <source>
        <dbReference type="EMBL" id="NDO67379.1"/>
    </source>
</evidence>
<dbReference type="EMBL" id="VIRB01000016">
    <property type="protein sequence ID" value="NDO67379.1"/>
    <property type="molecule type" value="Genomic_DNA"/>
</dbReference>
<accession>A0A9X5C3S4</accession>
<sequence length="170" mass="19955">MIATDFEFDGEYLRNWGFMICNMDQDGFKTVTSDSQISFDNVSLMHGKLFELTTSKYNNNLSISFQICKRSDKSILTPITAHEAREIKRWLNRPTFKKFKLLQPYWHDIYMMGSFNVENIMCGGKIFLLDLTFVSNRPFALHEPITYYINTTTENESYLLFDNSDEIGYI</sequence>